<dbReference type="AlphaFoldDB" id="A0A916WNM2"/>
<evidence type="ECO:0000256" key="1">
    <source>
        <dbReference type="SAM" id="MobiDB-lite"/>
    </source>
</evidence>
<gene>
    <name evidence="2" type="ORF">GCM10011380_01390</name>
</gene>
<protein>
    <submittedName>
        <fullName evidence="2">Uncharacterized protein</fullName>
    </submittedName>
</protein>
<name>A0A916WNM2_9SPHN</name>
<reference evidence="2" key="1">
    <citation type="journal article" date="2014" name="Int. J. Syst. Evol. Microbiol.">
        <title>Complete genome sequence of Corynebacterium casei LMG S-19264T (=DSM 44701T), isolated from a smear-ripened cheese.</title>
        <authorList>
            <consortium name="US DOE Joint Genome Institute (JGI-PGF)"/>
            <person name="Walter F."/>
            <person name="Albersmeier A."/>
            <person name="Kalinowski J."/>
            <person name="Ruckert C."/>
        </authorList>
    </citation>
    <scope>NUCLEOTIDE SEQUENCE</scope>
    <source>
        <strain evidence="2">CGMCC 1.15330</strain>
    </source>
</reference>
<comment type="caution">
    <text evidence="2">The sequence shown here is derived from an EMBL/GenBank/DDBJ whole genome shotgun (WGS) entry which is preliminary data.</text>
</comment>
<proteinExistence type="predicted"/>
<feature type="region of interest" description="Disordered" evidence="1">
    <location>
        <begin position="77"/>
        <end position="98"/>
    </location>
</feature>
<organism evidence="2 3">
    <name type="scientific">Sphingomonas metalli</name>
    <dbReference type="NCBI Taxonomy" id="1779358"/>
    <lineage>
        <taxon>Bacteria</taxon>
        <taxon>Pseudomonadati</taxon>
        <taxon>Pseudomonadota</taxon>
        <taxon>Alphaproteobacteria</taxon>
        <taxon>Sphingomonadales</taxon>
        <taxon>Sphingomonadaceae</taxon>
        <taxon>Sphingomonas</taxon>
    </lineage>
</organism>
<reference evidence="2" key="2">
    <citation type="submission" date="2020-09" db="EMBL/GenBank/DDBJ databases">
        <authorList>
            <person name="Sun Q."/>
            <person name="Zhou Y."/>
        </authorList>
    </citation>
    <scope>NUCLEOTIDE SEQUENCE</scope>
    <source>
        <strain evidence="2">CGMCC 1.15330</strain>
    </source>
</reference>
<evidence type="ECO:0000313" key="2">
    <source>
        <dbReference type="EMBL" id="GGB15672.1"/>
    </source>
</evidence>
<accession>A0A916WNM2</accession>
<sequence length="184" mass="19346">MGIMGTAKPLASLSSGLLARKGQARPAMRPQSFVDLSGGGLASPSQLEDLGWNDMGWGETPAVPPVVATRERLRERLELTPEPRSSAEPIRAPEPAPAAPVSAISAATAARIGRESAAQTARGKAAFTLRLDADRHLRLRLASAVAGQSAQLLLTDALDAFLATMPAVEQLAGQLPKANRRSRR</sequence>
<keyword evidence="3" id="KW-1185">Reference proteome</keyword>
<evidence type="ECO:0000313" key="3">
    <source>
        <dbReference type="Proteomes" id="UP000623067"/>
    </source>
</evidence>
<dbReference type="Proteomes" id="UP000623067">
    <property type="component" value="Unassembled WGS sequence"/>
</dbReference>
<dbReference type="EMBL" id="BMIH01000001">
    <property type="protein sequence ID" value="GGB15672.1"/>
    <property type="molecule type" value="Genomic_DNA"/>
</dbReference>